<organism evidence="2 3">
    <name type="scientific">Pisolithus microcarpus 441</name>
    <dbReference type="NCBI Taxonomy" id="765257"/>
    <lineage>
        <taxon>Eukaryota</taxon>
        <taxon>Fungi</taxon>
        <taxon>Dikarya</taxon>
        <taxon>Basidiomycota</taxon>
        <taxon>Agaricomycotina</taxon>
        <taxon>Agaricomycetes</taxon>
        <taxon>Agaricomycetidae</taxon>
        <taxon>Boletales</taxon>
        <taxon>Sclerodermatineae</taxon>
        <taxon>Pisolithaceae</taxon>
        <taxon>Pisolithus</taxon>
    </lineage>
</organism>
<proteinExistence type="predicted"/>
<reference evidence="2 3" key="1">
    <citation type="submission" date="2014-04" db="EMBL/GenBank/DDBJ databases">
        <authorList>
            <consortium name="DOE Joint Genome Institute"/>
            <person name="Kuo A."/>
            <person name="Kohler A."/>
            <person name="Costa M.D."/>
            <person name="Nagy L.G."/>
            <person name="Floudas D."/>
            <person name="Copeland A."/>
            <person name="Barry K.W."/>
            <person name="Cichocki N."/>
            <person name="Veneault-Fourrey C."/>
            <person name="LaButti K."/>
            <person name="Lindquist E.A."/>
            <person name="Lipzen A."/>
            <person name="Lundell T."/>
            <person name="Morin E."/>
            <person name="Murat C."/>
            <person name="Sun H."/>
            <person name="Tunlid A."/>
            <person name="Henrissat B."/>
            <person name="Grigoriev I.V."/>
            <person name="Hibbett D.S."/>
            <person name="Martin F."/>
            <person name="Nordberg H.P."/>
            <person name="Cantor M.N."/>
            <person name="Hua S.X."/>
        </authorList>
    </citation>
    <scope>NUCLEOTIDE SEQUENCE [LARGE SCALE GENOMIC DNA]</scope>
    <source>
        <strain evidence="2 3">441</strain>
    </source>
</reference>
<dbReference type="Proteomes" id="UP000054018">
    <property type="component" value="Unassembled WGS sequence"/>
</dbReference>
<evidence type="ECO:0000313" key="3">
    <source>
        <dbReference type="Proteomes" id="UP000054018"/>
    </source>
</evidence>
<evidence type="ECO:0000313" key="2">
    <source>
        <dbReference type="EMBL" id="KIK24444.1"/>
    </source>
</evidence>
<evidence type="ECO:0000256" key="1">
    <source>
        <dbReference type="SAM" id="SignalP"/>
    </source>
</evidence>
<dbReference type="EMBL" id="KN833716">
    <property type="protein sequence ID" value="KIK24444.1"/>
    <property type="molecule type" value="Genomic_DNA"/>
</dbReference>
<gene>
    <name evidence="2" type="ORF">PISMIDRAFT_409855</name>
</gene>
<name>A0A0C9ZEU8_9AGAM</name>
<feature type="signal peptide" evidence="1">
    <location>
        <begin position="1"/>
        <end position="21"/>
    </location>
</feature>
<accession>A0A0C9ZEU8</accession>
<protein>
    <recommendedName>
        <fullName evidence="4">Secreted protein</fullName>
    </recommendedName>
</protein>
<keyword evidence="3" id="KW-1185">Reference proteome</keyword>
<feature type="chain" id="PRO_5002207081" description="Secreted protein" evidence="1">
    <location>
        <begin position="22"/>
        <end position="195"/>
    </location>
</feature>
<evidence type="ECO:0008006" key="4">
    <source>
        <dbReference type="Google" id="ProtNLM"/>
    </source>
</evidence>
<keyword evidence="1" id="KW-0732">Signal</keyword>
<reference evidence="3" key="2">
    <citation type="submission" date="2015-01" db="EMBL/GenBank/DDBJ databases">
        <title>Evolutionary Origins and Diversification of the Mycorrhizal Mutualists.</title>
        <authorList>
            <consortium name="DOE Joint Genome Institute"/>
            <consortium name="Mycorrhizal Genomics Consortium"/>
            <person name="Kohler A."/>
            <person name="Kuo A."/>
            <person name="Nagy L.G."/>
            <person name="Floudas D."/>
            <person name="Copeland A."/>
            <person name="Barry K.W."/>
            <person name="Cichocki N."/>
            <person name="Veneault-Fourrey C."/>
            <person name="LaButti K."/>
            <person name="Lindquist E.A."/>
            <person name="Lipzen A."/>
            <person name="Lundell T."/>
            <person name="Morin E."/>
            <person name="Murat C."/>
            <person name="Riley R."/>
            <person name="Ohm R."/>
            <person name="Sun H."/>
            <person name="Tunlid A."/>
            <person name="Henrissat B."/>
            <person name="Grigoriev I.V."/>
            <person name="Hibbett D.S."/>
            <person name="Martin F."/>
        </authorList>
    </citation>
    <scope>NUCLEOTIDE SEQUENCE [LARGE SCALE GENOMIC DNA]</scope>
    <source>
        <strain evidence="3">441</strain>
    </source>
</reference>
<dbReference type="HOGENOM" id="CLU_1396858_0_0_1"/>
<dbReference type="AlphaFoldDB" id="A0A0C9ZEU8"/>
<sequence>MTTVNIPVILLRVLAVRHVEAASPIASFDSELQTCKTRHQSSFPFLFDAELRWSMRRQNKYVRASLLTSVTIQHAICKFHLRVSLPQLFLNITPKLIPHAHRLATLCTHDRRSRFVGLLQRSTRVTSTSECHEHSSHHGCLIVTAVSMDQACVVCQLMFVNIHTIGFNLFFWWPIIDHLKRHLGCSPFPCCLRVF</sequence>